<keyword evidence="4" id="KW-1185">Reference proteome</keyword>
<accession>A0A6P5AKY1</accession>
<feature type="domain" description="Malonyl-CoA decarboxylase C-terminal" evidence="2">
    <location>
        <begin position="218"/>
        <end position="498"/>
    </location>
</feature>
<dbReference type="KEGG" id="bbel:109487343"/>
<dbReference type="RefSeq" id="XP_019646879.1">
    <property type="nucleotide sequence ID" value="XM_019791320.1"/>
</dbReference>
<organism evidence="4 5">
    <name type="scientific">Branchiostoma belcheri</name>
    <name type="common">Amphioxus</name>
    <dbReference type="NCBI Taxonomy" id="7741"/>
    <lineage>
        <taxon>Eukaryota</taxon>
        <taxon>Metazoa</taxon>
        <taxon>Chordata</taxon>
        <taxon>Cephalochordata</taxon>
        <taxon>Leptocardii</taxon>
        <taxon>Amphioxiformes</taxon>
        <taxon>Branchiostomatidae</taxon>
        <taxon>Branchiostoma</taxon>
    </lineage>
</organism>
<dbReference type="Gene3D" id="3.40.630.150">
    <property type="entry name" value="Malonyl-CoA decarboxylase, catalytic domain"/>
    <property type="match status" value="1"/>
</dbReference>
<evidence type="ECO:0000259" key="3">
    <source>
        <dbReference type="Pfam" id="PF17408"/>
    </source>
</evidence>
<dbReference type="GO" id="GO:0006085">
    <property type="term" value="P:acetyl-CoA biosynthetic process"/>
    <property type="evidence" value="ECO:0007669"/>
    <property type="project" value="TreeGrafter"/>
</dbReference>
<dbReference type="FunFam" id="3.40.630.150:FF:000001">
    <property type="entry name" value="Malonyl-CoA decarboxylase, mitochondrial"/>
    <property type="match status" value="1"/>
</dbReference>
<dbReference type="Gene3D" id="1.20.140.90">
    <property type="entry name" value="Malonyl-CoA decarboxylase, oligemerization domain"/>
    <property type="match status" value="1"/>
</dbReference>
<dbReference type="GO" id="GO:0005759">
    <property type="term" value="C:mitochondrial matrix"/>
    <property type="evidence" value="ECO:0007669"/>
    <property type="project" value="TreeGrafter"/>
</dbReference>
<dbReference type="Pfam" id="PF17408">
    <property type="entry name" value="MCD_N"/>
    <property type="match status" value="1"/>
</dbReference>
<dbReference type="InterPro" id="IPR007956">
    <property type="entry name" value="Malonyl_CoA_deC_C"/>
</dbReference>
<name>A0A6P5AKY1_BRABE</name>
<sequence>MFLRGAWRVGGRLGADSLGCCTGRADMLQGSFKWQRLRKIYAQNVSGLQNSADGAEAGSSSPSFFMATISQMVTEIIGPKEAGLKKPTIPEGKTRHLCDVYRSLSPEDKATFLRVISQQFGTDHDEVLKAAEGLPQAKEKSEGALLKAEERLQAALVPRYHDLFVQIGRLEGGVKYLVDMRADTLDLLTTVKDSSVSAELRSFSSCLREMLSHWFSAGLLHLQRITWESSCDILQKISEYEAVHPMRNWTDLKRRVGPNRRCFIFTHSTMPREPVVVLHTALTNQISDNIQTIVATALPDEEDADDINTAIFYSITSTQKGLQGVELGNYLIKRVVRELQAEFPKMTQFSSLSPIPGFRDWLVGEINKVLSSTESSSSDDSGVDGPTSTPPALLTSAELEKVAEIAGKEDALPLVTLKKLLQTNQWMGAESMVEMLRDPLMRLCARYLYLEKRRGYAVNPVANFHLRNGAVLWRLNWQADTNPRGISQSCGIMVNYRYFLGDTMRNSQRYMEEQHIEASQQVIDLAQAAGGVDAGGVDTPAGKSNL</sequence>
<gene>
    <name evidence="5" type="primary">LOC109487343</name>
</gene>
<dbReference type="InterPro" id="IPR035372">
    <property type="entry name" value="MCD_N"/>
</dbReference>
<dbReference type="InterPro" id="IPR042303">
    <property type="entry name" value="Malonyl_CoA_deC_C_sf"/>
</dbReference>
<dbReference type="GO" id="GO:2001294">
    <property type="term" value="P:malonyl-CoA catabolic process"/>
    <property type="evidence" value="ECO:0007669"/>
    <property type="project" value="TreeGrafter"/>
</dbReference>
<reference evidence="5" key="1">
    <citation type="submission" date="2025-08" db="UniProtKB">
        <authorList>
            <consortium name="RefSeq"/>
        </authorList>
    </citation>
    <scope>IDENTIFICATION</scope>
    <source>
        <tissue evidence="5">Gonad</tissue>
    </source>
</reference>
<dbReference type="Proteomes" id="UP000515135">
    <property type="component" value="Unplaced"/>
</dbReference>
<evidence type="ECO:0000256" key="1">
    <source>
        <dbReference type="SAM" id="MobiDB-lite"/>
    </source>
</evidence>
<dbReference type="OrthoDB" id="426718at2759"/>
<feature type="domain" description="Malonyl-CoA decarboxylase N-terminal" evidence="3">
    <location>
        <begin position="120"/>
        <end position="215"/>
    </location>
</feature>
<proteinExistence type="predicted"/>
<dbReference type="GO" id="GO:0050080">
    <property type="term" value="F:malonyl-CoA decarboxylase activity"/>
    <property type="evidence" value="ECO:0007669"/>
    <property type="project" value="InterPro"/>
</dbReference>
<dbReference type="InterPro" id="IPR038351">
    <property type="entry name" value="MCD_N_sf"/>
</dbReference>
<dbReference type="GeneID" id="109487343"/>
<dbReference type="AlphaFoldDB" id="A0A6P5AKY1"/>
<dbReference type="InterPro" id="IPR038917">
    <property type="entry name" value="Malonyl_CoA_deC"/>
</dbReference>
<dbReference type="GO" id="GO:0005782">
    <property type="term" value="C:peroxisomal matrix"/>
    <property type="evidence" value="ECO:0007669"/>
    <property type="project" value="TreeGrafter"/>
</dbReference>
<dbReference type="PANTHER" id="PTHR28641:SF1">
    <property type="entry name" value="MALONYL-COA DECARBOXYLASE, MITOCHONDRIAL"/>
    <property type="match status" value="1"/>
</dbReference>
<evidence type="ECO:0000313" key="4">
    <source>
        <dbReference type="Proteomes" id="UP000515135"/>
    </source>
</evidence>
<dbReference type="PANTHER" id="PTHR28641">
    <property type="match status" value="1"/>
</dbReference>
<evidence type="ECO:0000259" key="2">
    <source>
        <dbReference type="Pfam" id="PF05292"/>
    </source>
</evidence>
<dbReference type="GO" id="GO:0006633">
    <property type="term" value="P:fatty acid biosynthetic process"/>
    <property type="evidence" value="ECO:0007669"/>
    <property type="project" value="InterPro"/>
</dbReference>
<protein>
    <submittedName>
        <fullName evidence="5">Malonyl-CoA decarboxylase, mitochondrial-like</fullName>
    </submittedName>
</protein>
<dbReference type="Pfam" id="PF05292">
    <property type="entry name" value="MCD"/>
    <property type="match status" value="1"/>
</dbReference>
<evidence type="ECO:0000313" key="5">
    <source>
        <dbReference type="RefSeq" id="XP_019646879.1"/>
    </source>
</evidence>
<feature type="compositionally biased region" description="Low complexity" evidence="1">
    <location>
        <begin position="372"/>
        <end position="387"/>
    </location>
</feature>
<feature type="region of interest" description="Disordered" evidence="1">
    <location>
        <begin position="372"/>
        <end position="391"/>
    </location>
</feature>